<dbReference type="PANTHER" id="PTHR11609:SF5">
    <property type="entry name" value="PHOSPHORIBOSYLAMINOIMIDAZOLE CARBOXYLASE"/>
    <property type="match status" value="1"/>
</dbReference>
<dbReference type="InterPro" id="IPR000031">
    <property type="entry name" value="PurE_dom"/>
</dbReference>
<evidence type="ECO:0000256" key="10">
    <source>
        <dbReference type="ARBA" id="ARBA00023239"/>
    </source>
</evidence>
<keyword evidence="10 11" id="KW-0456">Lyase</keyword>
<evidence type="ECO:0000256" key="2">
    <source>
        <dbReference type="ARBA" id="ARBA00004747"/>
    </source>
</evidence>
<dbReference type="Pfam" id="PF00731">
    <property type="entry name" value="AIRC"/>
    <property type="match status" value="1"/>
</dbReference>
<dbReference type="InterPro" id="IPR016301">
    <property type="entry name" value="Ade2_fungi/plant"/>
</dbReference>
<protein>
    <recommendedName>
        <fullName evidence="5 11">Phosphoribosylaminoimidazole carboxylase</fullName>
        <ecNumber evidence="4 11">4.1.1.21</ecNumber>
    </recommendedName>
</protein>
<dbReference type="NCBIfam" id="NF004679">
    <property type="entry name" value="PRK06019.1-5"/>
    <property type="match status" value="1"/>
</dbReference>
<dbReference type="GO" id="GO:0006189">
    <property type="term" value="P:'de novo' IMP biosynthetic process"/>
    <property type="evidence" value="ECO:0007669"/>
    <property type="project" value="UniProtKB-UniRule"/>
</dbReference>
<dbReference type="SUPFAM" id="SSF51246">
    <property type="entry name" value="Rudiment single hybrid motif"/>
    <property type="match status" value="1"/>
</dbReference>
<comment type="caution">
    <text evidence="13">The sequence shown here is derived from an EMBL/GenBank/DDBJ whole genome shotgun (WGS) entry which is preliminary data.</text>
</comment>
<dbReference type="HAMAP" id="MF_01929">
    <property type="entry name" value="PurE_classI"/>
    <property type="match status" value="1"/>
</dbReference>
<dbReference type="Pfam" id="PF02222">
    <property type="entry name" value="ATP-grasp"/>
    <property type="match status" value="1"/>
</dbReference>
<keyword evidence="8 11" id="KW-0210">Decarboxylase</keyword>
<evidence type="ECO:0000256" key="6">
    <source>
        <dbReference type="ARBA" id="ARBA00022741"/>
    </source>
</evidence>
<keyword evidence="7 11" id="KW-0658">Purine biosynthesis</keyword>
<dbReference type="OrthoDB" id="15425at2759"/>
<dbReference type="STRING" id="658196.A0A397SXB2"/>
<evidence type="ECO:0000259" key="12">
    <source>
        <dbReference type="PROSITE" id="PS50975"/>
    </source>
</evidence>
<dbReference type="InterPro" id="IPR040686">
    <property type="entry name" value="PurK_C"/>
</dbReference>
<dbReference type="AlphaFoldDB" id="A0A397SXB2"/>
<dbReference type="GO" id="GO:0004638">
    <property type="term" value="F:phosphoribosylaminoimidazole carboxylase activity"/>
    <property type="evidence" value="ECO:0007669"/>
    <property type="project" value="UniProtKB-UniRule"/>
</dbReference>
<dbReference type="SUPFAM" id="SSF52255">
    <property type="entry name" value="N5-CAIR mutase (phosphoribosylaminoimidazole carboxylase, PurE)"/>
    <property type="match status" value="1"/>
</dbReference>
<dbReference type="InterPro" id="IPR011054">
    <property type="entry name" value="Rudment_hybrid_motif"/>
</dbReference>
<dbReference type="FunFam" id="3.30.470.20:FF:000037">
    <property type="entry name" value="Phosphoribosylaminoimidazole carboxylase, chloroplastic"/>
    <property type="match status" value="1"/>
</dbReference>
<dbReference type="UniPathway" id="UPA00074">
    <property type="reaction ID" value="UER00130"/>
</dbReference>
<evidence type="ECO:0000256" key="1">
    <source>
        <dbReference type="ARBA" id="ARBA00001244"/>
    </source>
</evidence>
<dbReference type="GO" id="GO:0005524">
    <property type="term" value="F:ATP binding"/>
    <property type="evidence" value="ECO:0007669"/>
    <property type="project" value="UniProtKB-UniRule"/>
</dbReference>
<dbReference type="Gene3D" id="3.30.470.20">
    <property type="entry name" value="ATP-grasp fold, B domain"/>
    <property type="match status" value="1"/>
</dbReference>
<dbReference type="SUPFAM" id="SSF52440">
    <property type="entry name" value="PreATP-grasp domain"/>
    <property type="match status" value="1"/>
</dbReference>
<dbReference type="InterPro" id="IPR005875">
    <property type="entry name" value="PurK"/>
</dbReference>
<dbReference type="FunFam" id="3.40.50.1970:FF:000013">
    <property type="entry name" value="Phosphoribosylaminoimidazole carboxylase"/>
    <property type="match status" value="1"/>
</dbReference>
<keyword evidence="9 11" id="KW-0067">ATP-binding</keyword>
<dbReference type="Gene3D" id="3.40.50.1970">
    <property type="match status" value="1"/>
</dbReference>
<dbReference type="Gene3D" id="3.30.1490.20">
    <property type="entry name" value="ATP-grasp fold, A domain"/>
    <property type="match status" value="1"/>
</dbReference>
<name>A0A397SXB2_9GLOM</name>
<dbReference type="EC" id="4.1.1.21" evidence="4 11"/>
<proteinExistence type="inferred from homology"/>
<evidence type="ECO:0000256" key="7">
    <source>
        <dbReference type="ARBA" id="ARBA00022755"/>
    </source>
</evidence>
<dbReference type="NCBIfam" id="TIGR01161">
    <property type="entry name" value="purK"/>
    <property type="match status" value="1"/>
</dbReference>
<dbReference type="SMART" id="SM01001">
    <property type="entry name" value="AIRC"/>
    <property type="match status" value="1"/>
</dbReference>
<dbReference type="InterPro" id="IPR016185">
    <property type="entry name" value="PreATP-grasp_dom_sf"/>
</dbReference>
<sequence length="560" mass="61651">MNSKKIGILGGGQLGRMLVEAASRLNITVTILDIPVDSPAKQIQATSTHIHGDFKDPLKIQELAQNVDILTIEIEHVNTEILESLFSEKNIEIHPYPFTIRIIQDKFLQKTHLSQNEIPVVDFIDIPDRKSLNIAVEKFGYPLMLKSKILAYDGRGNYVINSEDEITEALRTLGNFKNPLYAERWTPFVKELAVMVIRNVDGVIKSYPVVETVHKENICHLVIVPAQVNGVILGRAKEIAEKSIQTLKGAGIFGVEMFLMKNGHVYVNEIAPRPHNSGHYTIEACETSQYENHIRSILNMPIGSTSLKVPAAAMINVLGKSENIQETLSPCVEALTTPGATIHLYGKRECRKGRKMGHITVVADSISQLYKRITPILNINDENDTSTTTLSNNIQPLVGIIMGSDSDLPTMKACAEVLKLFDVPFELSIVSAHRTPMRMVEYAKSAHVRGLKVIIAGAGGAAHLPGMVAALTPLPVIGVPVKGKILDGVDSLYSIVQMPRGVPVATVAINNSTNAGLLAIRHLGAFIPSYLQKMQEFMERQESEVLAKVDKLDQIGWENY</sequence>
<dbReference type="Pfam" id="PF22660">
    <property type="entry name" value="RS_preATP-grasp-like"/>
    <property type="match status" value="1"/>
</dbReference>
<dbReference type="PANTHER" id="PTHR11609">
    <property type="entry name" value="PURINE BIOSYNTHESIS PROTEIN 6/7, PUR6/7"/>
    <property type="match status" value="1"/>
</dbReference>
<evidence type="ECO:0000313" key="13">
    <source>
        <dbReference type="EMBL" id="RIA90302.1"/>
    </source>
</evidence>
<dbReference type="InterPro" id="IPR033747">
    <property type="entry name" value="PurE_ClassI"/>
</dbReference>
<evidence type="ECO:0000256" key="5">
    <source>
        <dbReference type="ARBA" id="ARBA00021059"/>
    </source>
</evidence>
<dbReference type="NCBIfam" id="TIGR01162">
    <property type="entry name" value="purE"/>
    <property type="match status" value="1"/>
</dbReference>
<dbReference type="Pfam" id="PF17769">
    <property type="entry name" value="PurK_C"/>
    <property type="match status" value="1"/>
</dbReference>
<dbReference type="InterPro" id="IPR013815">
    <property type="entry name" value="ATP_grasp_subdomain_1"/>
</dbReference>
<keyword evidence="6 11" id="KW-0547">Nucleotide-binding</keyword>
<dbReference type="SUPFAM" id="SSF56059">
    <property type="entry name" value="Glutathione synthetase ATP-binding domain-like"/>
    <property type="match status" value="1"/>
</dbReference>
<comment type="catalytic activity">
    <reaction evidence="1 11">
        <text>5-amino-1-(5-phospho-D-ribosyl)imidazole-4-carboxylate + H(+) = 5-amino-1-(5-phospho-beta-D-ribosyl)imidazole + CO2</text>
        <dbReference type="Rhea" id="RHEA:10792"/>
        <dbReference type="ChEBI" id="CHEBI:15378"/>
        <dbReference type="ChEBI" id="CHEBI:16526"/>
        <dbReference type="ChEBI" id="CHEBI:77657"/>
        <dbReference type="ChEBI" id="CHEBI:137981"/>
        <dbReference type="EC" id="4.1.1.21"/>
    </reaction>
</comment>
<gene>
    <name evidence="13" type="ORF">C1645_770176</name>
</gene>
<evidence type="ECO:0000256" key="11">
    <source>
        <dbReference type="PIRNR" id="PIRNR001340"/>
    </source>
</evidence>
<evidence type="ECO:0000256" key="8">
    <source>
        <dbReference type="ARBA" id="ARBA00022793"/>
    </source>
</evidence>
<accession>A0A397SXB2</accession>
<organism evidence="13 14">
    <name type="scientific">Glomus cerebriforme</name>
    <dbReference type="NCBI Taxonomy" id="658196"/>
    <lineage>
        <taxon>Eukaryota</taxon>
        <taxon>Fungi</taxon>
        <taxon>Fungi incertae sedis</taxon>
        <taxon>Mucoromycota</taxon>
        <taxon>Glomeromycotina</taxon>
        <taxon>Glomeromycetes</taxon>
        <taxon>Glomerales</taxon>
        <taxon>Glomeraceae</taxon>
        <taxon>Glomus</taxon>
    </lineage>
</organism>
<dbReference type="HAMAP" id="MF_01928">
    <property type="entry name" value="PurK"/>
    <property type="match status" value="1"/>
</dbReference>
<reference evidence="13 14" key="1">
    <citation type="submission" date="2018-06" db="EMBL/GenBank/DDBJ databases">
        <title>Comparative genomics reveals the genomic features of Rhizophagus irregularis, R. cerebriforme, R. diaphanum and Gigaspora rosea, and their symbiotic lifestyle signature.</title>
        <authorList>
            <person name="Morin E."/>
            <person name="San Clemente H."/>
            <person name="Chen E.C.H."/>
            <person name="De La Providencia I."/>
            <person name="Hainaut M."/>
            <person name="Kuo A."/>
            <person name="Kohler A."/>
            <person name="Murat C."/>
            <person name="Tang N."/>
            <person name="Roy S."/>
            <person name="Loubradou J."/>
            <person name="Henrissat B."/>
            <person name="Grigoriev I.V."/>
            <person name="Corradi N."/>
            <person name="Roux C."/>
            <person name="Martin F.M."/>
        </authorList>
    </citation>
    <scope>NUCLEOTIDE SEQUENCE [LARGE SCALE GENOMIC DNA]</scope>
    <source>
        <strain evidence="13 14">DAOM 227022</strain>
    </source>
</reference>
<dbReference type="InterPro" id="IPR003135">
    <property type="entry name" value="ATP-grasp_carboxylate-amine"/>
</dbReference>
<evidence type="ECO:0000256" key="4">
    <source>
        <dbReference type="ARBA" id="ARBA00012329"/>
    </source>
</evidence>
<comment type="pathway">
    <text evidence="2 11">Purine metabolism; IMP biosynthesis via de novo pathway; 5-amino-1-(5-phospho-D-ribosyl)imidazole-4-carboxylate from 5-amino-1-(5-phospho-D-ribosyl)imidazole (carboxylase route): step 1/1.</text>
</comment>
<dbReference type="GO" id="GO:0046872">
    <property type="term" value="F:metal ion binding"/>
    <property type="evidence" value="ECO:0007669"/>
    <property type="project" value="InterPro"/>
</dbReference>
<evidence type="ECO:0000256" key="3">
    <source>
        <dbReference type="ARBA" id="ARBA00006114"/>
    </source>
</evidence>
<evidence type="ECO:0000256" key="9">
    <source>
        <dbReference type="ARBA" id="ARBA00022840"/>
    </source>
</evidence>
<dbReference type="InterPro" id="IPR011761">
    <property type="entry name" value="ATP-grasp"/>
</dbReference>
<dbReference type="EMBL" id="QKYT01000185">
    <property type="protein sequence ID" value="RIA90302.1"/>
    <property type="molecule type" value="Genomic_DNA"/>
</dbReference>
<feature type="domain" description="ATP-grasp" evidence="12">
    <location>
        <begin position="110"/>
        <end position="298"/>
    </location>
</feature>
<keyword evidence="14" id="KW-1185">Reference proteome</keyword>
<dbReference type="InterPro" id="IPR054350">
    <property type="entry name" value="PurT/PurK_preATP-grasp"/>
</dbReference>
<dbReference type="PIRSF" id="PIRSF001340">
    <property type="entry name" value="AIR_carboxylase"/>
    <property type="match status" value="1"/>
</dbReference>
<dbReference type="Gene3D" id="3.40.50.20">
    <property type="match status" value="1"/>
</dbReference>
<comment type="similarity">
    <text evidence="3 11">In the C-terminal section; belongs to the AIR carboxylase family. Class I subfamily.</text>
</comment>
<dbReference type="PROSITE" id="PS50975">
    <property type="entry name" value="ATP_GRASP"/>
    <property type="match status" value="1"/>
</dbReference>
<evidence type="ECO:0000313" key="14">
    <source>
        <dbReference type="Proteomes" id="UP000265703"/>
    </source>
</evidence>
<dbReference type="Proteomes" id="UP000265703">
    <property type="component" value="Unassembled WGS sequence"/>
</dbReference>